<proteinExistence type="inferred from homology"/>
<feature type="transmembrane region" description="Helical" evidence="2">
    <location>
        <begin position="92"/>
        <end position="114"/>
    </location>
</feature>
<dbReference type="AlphaFoldDB" id="A0A4Q0VU96"/>
<dbReference type="GO" id="GO:0004190">
    <property type="term" value="F:aspartic-type endopeptidase activity"/>
    <property type="evidence" value="ECO:0007669"/>
    <property type="project" value="InterPro"/>
</dbReference>
<sequence length="168" mass="17989">MLWINLLLLVLLLICLITDLKSRKIYNKVLFPTLAFAFVANITISGWSGLGSVLVGFLVGLAILLIPFLLGGMGAGDVKLLAVIGALKGSEFVFTTALYMALVGGVIALIIILMKKGRAKGLLYYLAARKHGIELPYEKSALAAKYPYGVAIVAGALFALFIQETNPF</sequence>
<dbReference type="EMBL" id="QOUX01000030">
    <property type="protein sequence ID" value="RXJ01903.1"/>
    <property type="molecule type" value="Genomic_DNA"/>
</dbReference>
<evidence type="ECO:0000256" key="2">
    <source>
        <dbReference type="SAM" id="Phobius"/>
    </source>
</evidence>
<dbReference type="RefSeq" id="WP_129077861.1">
    <property type="nucleotide sequence ID" value="NZ_QOUX01000030.1"/>
</dbReference>
<dbReference type="GO" id="GO:0005886">
    <property type="term" value="C:plasma membrane"/>
    <property type="evidence" value="ECO:0007669"/>
    <property type="project" value="TreeGrafter"/>
</dbReference>
<dbReference type="OrthoDB" id="5508079at2"/>
<feature type="domain" description="Prepilin type IV endopeptidase peptidase" evidence="3">
    <location>
        <begin position="6"/>
        <end position="109"/>
    </location>
</feature>
<feature type="transmembrane region" description="Helical" evidence="2">
    <location>
        <begin position="46"/>
        <end position="71"/>
    </location>
</feature>
<gene>
    <name evidence="4" type="ORF">DS745_08695</name>
</gene>
<dbReference type="Pfam" id="PF01478">
    <property type="entry name" value="Peptidase_A24"/>
    <property type="match status" value="1"/>
</dbReference>
<dbReference type="GO" id="GO:0006465">
    <property type="term" value="P:signal peptide processing"/>
    <property type="evidence" value="ECO:0007669"/>
    <property type="project" value="TreeGrafter"/>
</dbReference>
<keyword evidence="2" id="KW-0812">Transmembrane</keyword>
<evidence type="ECO:0000259" key="3">
    <source>
        <dbReference type="Pfam" id="PF01478"/>
    </source>
</evidence>
<keyword evidence="2" id="KW-0472">Membrane</keyword>
<dbReference type="Proteomes" id="UP000290649">
    <property type="component" value="Unassembled WGS sequence"/>
</dbReference>
<dbReference type="PANTHER" id="PTHR30487:SF0">
    <property type="entry name" value="PREPILIN LEADER PEPTIDASE_N-METHYLTRANSFERASE-RELATED"/>
    <property type="match status" value="1"/>
</dbReference>
<keyword evidence="5" id="KW-1185">Reference proteome</keyword>
<feature type="transmembrane region" description="Helical" evidence="2">
    <location>
        <begin position="146"/>
        <end position="162"/>
    </location>
</feature>
<comment type="similarity">
    <text evidence="1">Belongs to the peptidase A24 family.</text>
</comment>
<dbReference type="PANTHER" id="PTHR30487">
    <property type="entry name" value="TYPE 4 PREPILIN-LIKE PROTEINS LEADER PEPTIDE-PROCESSING ENZYME"/>
    <property type="match status" value="1"/>
</dbReference>
<dbReference type="Gene3D" id="1.20.120.1220">
    <property type="match status" value="1"/>
</dbReference>
<organism evidence="4 5">
    <name type="scientific">Anaerobacillus alkaliphilus</name>
    <dbReference type="NCBI Taxonomy" id="1548597"/>
    <lineage>
        <taxon>Bacteria</taxon>
        <taxon>Bacillati</taxon>
        <taxon>Bacillota</taxon>
        <taxon>Bacilli</taxon>
        <taxon>Bacillales</taxon>
        <taxon>Bacillaceae</taxon>
        <taxon>Anaerobacillus</taxon>
    </lineage>
</organism>
<evidence type="ECO:0000313" key="4">
    <source>
        <dbReference type="EMBL" id="RXJ01903.1"/>
    </source>
</evidence>
<reference evidence="4 5" key="1">
    <citation type="journal article" date="2019" name="Int. J. Syst. Evol. Microbiol.">
        <title>Anaerobacillus alkaliphilus sp. nov., a novel alkaliphilic and moderately halophilic bacterium.</title>
        <authorList>
            <person name="Borsodi A.K."/>
            <person name="Aszalos J.M."/>
            <person name="Bihari P."/>
            <person name="Nagy I."/>
            <person name="Schumann P."/>
            <person name="Sproer C."/>
            <person name="Kovacs A.L."/>
            <person name="Boka K."/>
            <person name="Dobosy P."/>
            <person name="Ovari M."/>
            <person name="Szili-Kovacs T."/>
            <person name="Toth E."/>
        </authorList>
    </citation>
    <scope>NUCLEOTIDE SEQUENCE [LARGE SCALE GENOMIC DNA]</scope>
    <source>
        <strain evidence="4 5">B16-10</strain>
    </source>
</reference>
<dbReference type="InterPro" id="IPR050882">
    <property type="entry name" value="Prepilin_peptidase/N-MTase"/>
</dbReference>
<name>A0A4Q0VU96_9BACI</name>
<keyword evidence="2" id="KW-1133">Transmembrane helix</keyword>
<comment type="caution">
    <text evidence="4">The sequence shown here is derived from an EMBL/GenBank/DDBJ whole genome shotgun (WGS) entry which is preliminary data.</text>
</comment>
<evidence type="ECO:0000313" key="5">
    <source>
        <dbReference type="Proteomes" id="UP000290649"/>
    </source>
</evidence>
<protein>
    <recommendedName>
        <fullName evidence="3">Prepilin type IV endopeptidase peptidase domain-containing protein</fullName>
    </recommendedName>
</protein>
<dbReference type="InterPro" id="IPR000045">
    <property type="entry name" value="Prepilin_IV_endopep_pep"/>
</dbReference>
<evidence type="ECO:0000256" key="1">
    <source>
        <dbReference type="ARBA" id="ARBA00005801"/>
    </source>
</evidence>
<accession>A0A4Q0VU96</accession>